<organism evidence="4 5">
    <name type="scientific">Poriferisphaera corsica</name>
    <dbReference type="NCBI Taxonomy" id="2528020"/>
    <lineage>
        <taxon>Bacteria</taxon>
        <taxon>Pseudomonadati</taxon>
        <taxon>Planctomycetota</taxon>
        <taxon>Phycisphaerae</taxon>
        <taxon>Phycisphaerales</taxon>
        <taxon>Phycisphaeraceae</taxon>
        <taxon>Poriferisphaera</taxon>
    </lineage>
</organism>
<dbReference type="AlphaFoldDB" id="A0A517YX47"/>
<accession>A0A517YX47</accession>
<dbReference type="InterPro" id="IPR001789">
    <property type="entry name" value="Sig_transdc_resp-reg_receiver"/>
</dbReference>
<dbReference type="OrthoDB" id="260274at2"/>
<dbReference type="InterPro" id="IPR011006">
    <property type="entry name" value="CheY-like_superfamily"/>
</dbReference>
<dbReference type="EMBL" id="CP036425">
    <property type="protein sequence ID" value="QDU34787.1"/>
    <property type="molecule type" value="Genomic_DNA"/>
</dbReference>
<reference evidence="4 5" key="1">
    <citation type="submission" date="2019-02" db="EMBL/GenBank/DDBJ databases">
        <title>Deep-cultivation of Planctomycetes and their phenomic and genomic characterization uncovers novel biology.</title>
        <authorList>
            <person name="Wiegand S."/>
            <person name="Jogler M."/>
            <person name="Boedeker C."/>
            <person name="Pinto D."/>
            <person name="Vollmers J."/>
            <person name="Rivas-Marin E."/>
            <person name="Kohn T."/>
            <person name="Peeters S.H."/>
            <person name="Heuer A."/>
            <person name="Rast P."/>
            <person name="Oberbeckmann S."/>
            <person name="Bunk B."/>
            <person name="Jeske O."/>
            <person name="Meyerdierks A."/>
            <person name="Storesund J.E."/>
            <person name="Kallscheuer N."/>
            <person name="Luecker S."/>
            <person name="Lage O.M."/>
            <person name="Pohl T."/>
            <person name="Merkel B.J."/>
            <person name="Hornburger P."/>
            <person name="Mueller R.-W."/>
            <person name="Bruemmer F."/>
            <person name="Labrenz M."/>
            <person name="Spormann A.M."/>
            <person name="Op den Camp H."/>
            <person name="Overmann J."/>
            <person name="Amann R."/>
            <person name="Jetten M.S.M."/>
            <person name="Mascher T."/>
            <person name="Medema M.H."/>
            <person name="Devos D.P."/>
            <person name="Kaster A.-K."/>
            <person name="Ovreas L."/>
            <person name="Rohde M."/>
            <person name="Galperin M.Y."/>
            <person name="Jogler C."/>
        </authorList>
    </citation>
    <scope>NUCLEOTIDE SEQUENCE [LARGE SCALE GENOMIC DNA]</scope>
    <source>
        <strain evidence="4 5">KS4</strain>
    </source>
</reference>
<dbReference type="PANTHER" id="PTHR44591:SF3">
    <property type="entry name" value="RESPONSE REGULATORY DOMAIN-CONTAINING PROTEIN"/>
    <property type="match status" value="1"/>
</dbReference>
<dbReference type="KEGG" id="pcor:KS4_28620"/>
<sequence>MNIGADSKPHNLNGLALIIVEDDFVVAQSLADLLEAFGAKSVDMASNIDQALSKINTQAFDAAVLDVNLLGGNVEPVALKLEEIGVPFLFVTGYASRDMLPEELQKHPVLLKPVNPTEMLDLICDLTSGAEK</sequence>
<evidence type="ECO:0000256" key="2">
    <source>
        <dbReference type="PROSITE-ProRule" id="PRU00169"/>
    </source>
</evidence>
<dbReference type="PANTHER" id="PTHR44591">
    <property type="entry name" value="STRESS RESPONSE REGULATOR PROTEIN 1"/>
    <property type="match status" value="1"/>
</dbReference>
<dbReference type="RefSeq" id="WP_145079126.1">
    <property type="nucleotide sequence ID" value="NZ_CP036425.1"/>
</dbReference>
<feature type="domain" description="Response regulatory" evidence="3">
    <location>
        <begin position="16"/>
        <end position="127"/>
    </location>
</feature>
<feature type="modified residue" description="4-aspartylphosphate" evidence="2">
    <location>
        <position position="66"/>
    </location>
</feature>
<dbReference type="Gene3D" id="3.40.50.2300">
    <property type="match status" value="1"/>
</dbReference>
<proteinExistence type="predicted"/>
<dbReference type="Proteomes" id="UP000317369">
    <property type="component" value="Chromosome"/>
</dbReference>
<keyword evidence="1 2" id="KW-0597">Phosphoprotein</keyword>
<dbReference type="SMART" id="SM00448">
    <property type="entry name" value="REC"/>
    <property type="match status" value="1"/>
</dbReference>
<dbReference type="Pfam" id="PF00072">
    <property type="entry name" value="Response_reg"/>
    <property type="match status" value="1"/>
</dbReference>
<dbReference type="InterPro" id="IPR050595">
    <property type="entry name" value="Bact_response_regulator"/>
</dbReference>
<dbReference type="SUPFAM" id="SSF52172">
    <property type="entry name" value="CheY-like"/>
    <property type="match status" value="1"/>
</dbReference>
<evidence type="ECO:0000259" key="3">
    <source>
        <dbReference type="PROSITE" id="PS50110"/>
    </source>
</evidence>
<dbReference type="PROSITE" id="PS50110">
    <property type="entry name" value="RESPONSE_REGULATORY"/>
    <property type="match status" value="1"/>
</dbReference>
<evidence type="ECO:0000313" key="5">
    <source>
        <dbReference type="Proteomes" id="UP000317369"/>
    </source>
</evidence>
<name>A0A517YX47_9BACT</name>
<evidence type="ECO:0000256" key="1">
    <source>
        <dbReference type="ARBA" id="ARBA00022553"/>
    </source>
</evidence>
<dbReference type="GO" id="GO:0000160">
    <property type="term" value="P:phosphorelay signal transduction system"/>
    <property type="evidence" value="ECO:0007669"/>
    <property type="project" value="InterPro"/>
</dbReference>
<evidence type="ECO:0000313" key="4">
    <source>
        <dbReference type="EMBL" id="QDU34787.1"/>
    </source>
</evidence>
<keyword evidence="5" id="KW-1185">Reference proteome</keyword>
<protein>
    <submittedName>
        <fullName evidence="4">Two-component response regulator</fullName>
    </submittedName>
</protein>
<gene>
    <name evidence="4" type="ORF">KS4_28620</name>
</gene>